<name>A0A2P2NY87_RHIMU</name>
<evidence type="ECO:0000313" key="1">
    <source>
        <dbReference type="EMBL" id="MBX47477.1"/>
    </source>
</evidence>
<dbReference type="AlphaFoldDB" id="A0A2P2NY87"/>
<reference evidence="1" key="1">
    <citation type="submission" date="2018-02" db="EMBL/GenBank/DDBJ databases">
        <title>Rhizophora mucronata_Transcriptome.</title>
        <authorList>
            <person name="Meera S.P."/>
            <person name="Sreeshan A."/>
            <person name="Augustine A."/>
        </authorList>
    </citation>
    <scope>NUCLEOTIDE SEQUENCE</scope>
    <source>
        <tissue evidence="1">Leaf</tissue>
    </source>
</reference>
<accession>A0A2P2NY87</accession>
<proteinExistence type="predicted"/>
<sequence length="58" mass="6319">MSVYKIKCLPFRVLTVAIVLKASRTSEPDAVLSHIKDTGKAKMCSGAGLLLPWISCRN</sequence>
<organism evidence="1">
    <name type="scientific">Rhizophora mucronata</name>
    <name type="common">Asiatic mangrove</name>
    <dbReference type="NCBI Taxonomy" id="61149"/>
    <lineage>
        <taxon>Eukaryota</taxon>
        <taxon>Viridiplantae</taxon>
        <taxon>Streptophyta</taxon>
        <taxon>Embryophyta</taxon>
        <taxon>Tracheophyta</taxon>
        <taxon>Spermatophyta</taxon>
        <taxon>Magnoliopsida</taxon>
        <taxon>eudicotyledons</taxon>
        <taxon>Gunneridae</taxon>
        <taxon>Pentapetalae</taxon>
        <taxon>rosids</taxon>
        <taxon>fabids</taxon>
        <taxon>Malpighiales</taxon>
        <taxon>Rhizophoraceae</taxon>
        <taxon>Rhizophora</taxon>
    </lineage>
</organism>
<dbReference type="EMBL" id="GGEC01066993">
    <property type="protein sequence ID" value="MBX47477.1"/>
    <property type="molecule type" value="Transcribed_RNA"/>
</dbReference>
<protein>
    <submittedName>
        <fullName evidence="1">Uncharacterized protein</fullName>
    </submittedName>
</protein>